<keyword evidence="1" id="KW-1133">Transmembrane helix</keyword>
<sequence>MSVRLQPGSGRPTWVIMVSLYCFFCVTLIGGCLVTAETRKFIRMSSQLRSCSHCRALHSPQCVLLRRCVSSFCSL</sequence>
<reference evidence="2" key="1">
    <citation type="submission" date="2025-08" db="UniProtKB">
        <authorList>
            <consortium name="Ensembl"/>
        </authorList>
    </citation>
    <scope>IDENTIFICATION</scope>
</reference>
<proteinExistence type="predicted"/>
<keyword evidence="1" id="KW-0812">Transmembrane</keyword>
<reference evidence="2" key="2">
    <citation type="submission" date="2025-09" db="UniProtKB">
        <authorList>
            <consortium name="Ensembl"/>
        </authorList>
    </citation>
    <scope>IDENTIFICATION</scope>
</reference>
<evidence type="ECO:0000256" key="1">
    <source>
        <dbReference type="SAM" id="Phobius"/>
    </source>
</evidence>
<evidence type="ECO:0000313" key="2">
    <source>
        <dbReference type="Ensembl" id="ENSMALP00000006606.1"/>
    </source>
</evidence>
<dbReference type="AlphaFoldDB" id="A0A3Q3J0K4"/>
<protein>
    <submittedName>
        <fullName evidence="2">Uncharacterized protein</fullName>
    </submittedName>
</protein>
<dbReference type="Ensembl" id="ENSMALT00000006745.1">
    <property type="protein sequence ID" value="ENSMALP00000006606.1"/>
    <property type="gene ID" value="ENSMALG00000004728.1"/>
</dbReference>
<dbReference type="PROSITE" id="PS51257">
    <property type="entry name" value="PROKAR_LIPOPROTEIN"/>
    <property type="match status" value="1"/>
</dbReference>
<feature type="transmembrane region" description="Helical" evidence="1">
    <location>
        <begin position="14"/>
        <end position="36"/>
    </location>
</feature>
<keyword evidence="3" id="KW-1185">Reference proteome</keyword>
<dbReference type="Proteomes" id="UP000261600">
    <property type="component" value="Unplaced"/>
</dbReference>
<evidence type="ECO:0000313" key="3">
    <source>
        <dbReference type="Proteomes" id="UP000261600"/>
    </source>
</evidence>
<organism evidence="2 3">
    <name type="scientific">Monopterus albus</name>
    <name type="common">Swamp eel</name>
    <dbReference type="NCBI Taxonomy" id="43700"/>
    <lineage>
        <taxon>Eukaryota</taxon>
        <taxon>Metazoa</taxon>
        <taxon>Chordata</taxon>
        <taxon>Craniata</taxon>
        <taxon>Vertebrata</taxon>
        <taxon>Euteleostomi</taxon>
        <taxon>Actinopterygii</taxon>
        <taxon>Neopterygii</taxon>
        <taxon>Teleostei</taxon>
        <taxon>Neoteleostei</taxon>
        <taxon>Acanthomorphata</taxon>
        <taxon>Anabantaria</taxon>
        <taxon>Synbranchiformes</taxon>
        <taxon>Synbranchidae</taxon>
        <taxon>Monopterus</taxon>
    </lineage>
</organism>
<accession>A0A3Q3J0K4</accession>
<keyword evidence="1" id="KW-0472">Membrane</keyword>
<name>A0A3Q3J0K4_MONAL</name>